<evidence type="ECO:0000256" key="1">
    <source>
        <dbReference type="ARBA" id="ARBA00005417"/>
    </source>
</evidence>
<dbReference type="Proteomes" id="UP000214689">
    <property type="component" value="Chromosome"/>
</dbReference>
<feature type="domain" description="ABC transporter" evidence="5">
    <location>
        <begin position="4"/>
        <end position="248"/>
    </location>
</feature>
<organism evidence="6 7">
    <name type="scientific">Mogibacterium pumilum</name>
    <dbReference type="NCBI Taxonomy" id="86332"/>
    <lineage>
        <taxon>Bacteria</taxon>
        <taxon>Bacillati</taxon>
        <taxon>Bacillota</taxon>
        <taxon>Clostridia</taxon>
        <taxon>Peptostreptococcales</taxon>
        <taxon>Anaerovoracaceae</taxon>
        <taxon>Mogibacterium</taxon>
    </lineage>
</organism>
<dbReference type="OrthoDB" id="9802264at2"/>
<keyword evidence="3" id="KW-0547">Nucleotide-binding</keyword>
<dbReference type="RefSeq" id="WP_094233440.1">
    <property type="nucleotide sequence ID" value="NZ_CP016199.1"/>
</dbReference>
<dbReference type="InterPro" id="IPR003593">
    <property type="entry name" value="AAA+_ATPase"/>
</dbReference>
<dbReference type="GO" id="GO:0098796">
    <property type="term" value="C:membrane protein complex"/>
    <property type="evidence" value="ECO:0007669"/>
    <property type="project" value="UniProtKB-ARBA"/>
</dbReference>
<evidence type="ECO:0000256" key="2">
    <source>
        <dbReference type="ARBA" id="ARBA00022448"/>
    </source>
</evidence>
<sequence length="250" mass="28006">MKVMEVRDLVRAYNKNWKVSQDTDLRILKSISFDVEEGDFLGIMGRSGCGKTTLLKTLGLIDRPSDGSIILTGQSISKMTEDELADARRDKIGFIFQDFYLMDSLTVRENIMIPLILKDEEPCKMKSLVDAYTKKFQIESLLSRHTSELSGGERQRVAICRALINNPDIILADEPTGNLDSKSGNIVINTLSEINKVMNKTIIMVTHDPLMASFCSHVVLLKDGIILKNLVNSGNRAEFYQTVLSNMAEL</sequence>
<reference evidence="7" key="1">
    <citation type="submission" date="2016-05" db="EMBL/GenBank/DDBJ databases">
        <authorList>
            <person name="Holder M.E."/>
            <person name="Ajami N.J."/>
            <person name="Petrosino J.F."/>
        </authorList>
    </citation>
    <scope>NUCLEOTIDE SEQUENCE [LARGE SCALE GENOMIC DNA]</scope>
    <source>
        <strain evidence="7">ATCC 700696</strain>
    </source>
</reference>
<dbReference type="SUPFAM" id="SSF52540">
    <property type="entry name" value="P-loop containing nucleoside triphosphate hydrolases"/>
    <property type="match status" value="1"/>
</dbReference>
<keyword evidence="4 6" id="KW-0067">ATP-binding</keyword>
<dbReference type="CDD" id="cd03255">
    <property type="entry name" value="ABC_MJ0796_LolCDE_FtsE"/>
    <property type="match status" value="1"/>
</dbReference>
<keyword evidence="7" id="KW-1185">Reference proteome</keyword>
<dbReference type="FunFam" id="3.40.50.300:FF:000032">
    <property type="entry name" value="Export ABC transporter ATP-binding protein"/>
    <property type="match status" value="1"/>
</dbReference>
<dbReference type="InterPro" id="IPR027417">
    <property type="entry name" value="P-loop_NTPase"/>
</dbReference>
<protein>
    <submittedName>
        <fullName evidence="6">Bacitracin ABC transporter ATP-binding protein</fullName>
    </submittedName>
</protein>
<dbReference type="PROSITE" id="PS00211">
    <property type="entry name" value="ABC_TRANSPORTER_1"/>
    <property type="match status" value="1"/>
</dbReference>
<dbReference type="InterPro" id="IPR003439">
    <property type="entry name" value="ABC_transporter-like_ATP-bd"/>
</dbReference>
<comment type="similarity">
    <text evidence="1">Belongs to the ABC transporter superfamily.</text>
</comment>
<evidence type="ECO:0000256" key="4">
    <source>
        <dbReference type="ARBA" id="ARBA00022840"/>
    </source>
</evidence>
<proteinExistence type="inferred from homology"/>
<evidence type="ECO:0000313" key="6">
    <source>
        <dbReference type="EMBL" id="ASS37221.1"/>
    </source>
</evidence>
<dbReference type="PANTHER" id="PTHR42798:SF7">
    <property type="entry name" value="ALPHA-D-RIBOSE 1-METHYLPHOSPHONATE 5-TRIPHOSPHATE SYNTHASE SUBUNIT PHNL"/>
    <property type="match status" value="1"/>
</dbReference>
<dbReference type="PANTHER" id="PTHR42798">
    <property type="entry name" value="LIPOPROTEIN-RELEASING SYSTEM ATP-BINDING PROTEIN LOLD"/>
    <property type="match status" value="1"/>
</dbReference>
<dbReference type="GO" id="GO:0016887">
    <property type="term" value="F:ATP hydrolysis activity"/>
    <property type="evidence" value="ECO:0007669"/>
    <property type="project" value="InterPro"/>
</dbReference>
<dbReference type="AlphaFoldDB" id="A0A223AQJ0"/>
<dbReference type="Pfam" id="PF00005">
    <property type="entry name" value="ABC_tran"/>
    <property type="match status" value="1"/>
</dbReference>
<name>A0A223AQJ0_9FIRM</name>
<dbReference type="GO" id="GO:0022857">
    <property type="term" value="F:transmembrane transporter activity"/>
    <property type="evidence" value="ECO:0007669"/>
    <property type="project" value="UniProtKB-ARBA"/>
</dbReference>
<dbReference type="EMBL" id="CP016199">
    <property type="protein sequence ID" value="ASS37221.1"/>
    <property type="molecule type" value="Genomic_DNA"/>
</dbReference>
<evidence type="ECO:0000313" key="7">
    <source>
        <dbReference type="Proteomes" id="UP000214689"/>
    </source>
</evidence>
<gene>
    <name evidence="6" type="ORF">AXF17_01190</name>
</gene>
<dbReference type="InterPro" id="IPR017871">
    <property type="entry name" value="ABC_transporter-like_CS"/>
</dbReference>
<dbReference type="Gene3D" id="3.40.50.300">
    <property type="entry name" value="P-loop containing nucleotide triphosphate hydrolases"/>
    <property type="match status" value="1"/>
</dbReference>
<evidence type="ECO:0000259" key="5">
    <source>
        <dbReference type="PROSITE" id="PS50893"/>
    </source>
</evidence>
<dbReference type="SMART" id="SM00382">
    <property type="entry name" value="AAA"/>
    <property type="match status" value="1"/>
</dbReference>
<dbReference type="GO" id="GO:0005524">
    <property type="term" value="F:ATP binding"/>
    <property type="evidence" value="ECO:0007669"/>
    <property type="project" value="UniProtKB-KW"/>
</dbReference>
<dbReference type="PROSITE" id="PS50893">
    <property type="entry name" value="ABC_TRANSPORTER_2"/>
    <property type="match status" value="1"/>
</dbReference>
<keyword evidence="2" id="KW-0813">Transport</keyword>
<accession>A0A223AQJ0</accession>
<dbReference type="InterPro" id="IPR017911">
    <property type="entry name" value="MacB-like_ATP-bd"/>
</dbReference>
<evidence type="ECO:0000256" key="3">
    <source>
        <dbReference type="ARBA" id="ARBA00022741"/>
    </source>
</evidence>